<gene>
    <name evidence="2" type="ORF">MZO42_02690</name>
</gene>
<reference evidence="2" key="1">
    <citation type="submission" date="2022-04" db="EMBL/GenBank/DDBJ databases">
        <title>Tomato heritable bacteria conferring resistance against bacterial wilt.</title>
        <authorList>
            <person name="Yin J."/>
        </authorList>
    </citation>
    <scope>NUCLEOTIDE SEQUENCE</scope>
    <source>
        <strain evidence="2">Cra20</strain>
    </source>
</reference>
<dbReference type="SUPFAM" id="SSF74653">
    <property type="entry name" value="TolA/TonB C-terminal domain"/>
    <property type="match status" value="2"/>
</dbReference>
<accession>A0ABU3N2Z7</accession>
<name>A0ABU3N2Z7_9SPHN</name>
<dbReference type="InterPro" id="IPR037682">
    <property type="entry name" value="TonB_C"/>
</dbReference>
<protein>
    <submittedName>
        <fullName evidence="2">Energy transducer TonB</fullName>
    </submittedName>
</protein>
<sequence length="209" mass="22478">MLLLISGFLQSAEVPKGSLAAPPKPKTPPGNWVTNNDYPANAIRENLYGTLHFTLTIDVTGKPDGCHITWTSGFAELDQYSCAIFLKRASFYPARDDTGKPVRGTFSSTFRWELPEGAKARDVPGIDLVVEVAQLPAGYARPALTRVHFGRSGKPDSCRVEASSGNAAIDKVACAQVMSQAPAPTDRIAWGAIPDTRMVQVSFEAAKAK</sequence>
<dbReference type="Gene3D" id="3.30.1150.10">
    <property type="match status" value="1"/>
</dbReference>
<dbReference type="Pfam" id="PF03544">
    <property type="entry name" value="TonB_C"/>
    <property type="match status" value="1"/>
</dbReference>
<feature type="domain" description="TonB C-terminal" evidence="1">
    <location>
        <begin position="35"/>
        <end position="114"/>
    </location>
</feature>
<evidence type="ECO:0000259" key="1">
    <source>
        <dbReference type="Pfam" id="PF03544"/>
    </source>
</evidence>
<proteinExistence type="predicted"/>
<dbReference type="EMBL" id="JALMLT010000001">
    <property type="protein sequence ID" value="MDT8757595.1"/>
    <property type="molecule type" value="Genomic_DNA"/>
</dbReference>
<evidence type="ECO:0000313" key="2">
    <source>
        <dbReference type="EMBL" id="MDT8757595.1"/>
    </source>
</evidence>
<comment type="caution">
    <text evidence="2">The sequence shown here is derived from an EMBL/GenBank/DDBJ whole genome shotgun (WGS) entry which is preliminary data.</text>
</comment>
<organism evidence="2">
    <name type="scientific">Sphingomonas psychrotolerans</name>
    <dbReference type="NCBI Taxonomy" id="1327635"/>
    <lineage>
        <taxon>Bacteria</taxon>
        <taxon>Pseudomonadati</taxon>
        <taxon>Pseudomonadota</taxon>
        <taxon>Alphaproteobacteria</taxon>
        <taxon>Sphingomonadales</taxon>
        <taxon>Sphingomonadaceae</taxon>
        <taxon>Sphingomonas</taxon>
    </lineage>
</organism>